<protein>
    <recommendedName>
        <fullName evidence="2">Inosine/uridine-preferring nucleoside hydrolase domain-containing protein</fullName>
    </recommendedName>
</protein>
<evidence type="ECO:0008006" key="2">
    <source>
        <dbReference type="Google" id="ProtNLM"/>
    </source>
</evidence>
<reference evidence="1" key="1">
    <citation type="journal article" date="2014" name="Front. Microbiol.">
        <title>High frequency of phylogenetically diverse reductive dehalogenase-homologous genes in deep subseafloor sedimentary metagenomes.</title>
        <authorList>
            <person name="Kawai M."/>
            <person name="Futagami T."/>
            <person name="Toyoda A."/>
            <person name="Takaki Y."/>
            <person name="Nishi S."/>
            <person name="Hori S."/>
            <person name="Arai W."/>
            <person name="Tsubouchi T."/>
            <person name="Morono Y."/>
            <person name="Uchiyama I."/>
            <person name="Ito T."/>
            <person name="Fujiyama A."/>
            <person name="Inagaki F."/>
            <person name="Takami H."/>
        </authorList>
    </citation>
    <scope>NUCLEOTIDE SEQUENCE</scope>
    <source>
        <strain evidence="1">Expedition CK06-06</strain>
    </source>
</reference>
<feature type="non-terminal residue" evidence="1">
    <location>
        <position position="40"/>
    </location>
</feature>
<organism evidence="1">
    <name type="scientific">marine sediment metagenome</name>
    <dbReference type="NCBI Taxonomy" id="412755"/>
    <lineage>
        <taxon>unclassified sequences</taxon>
        <taxon>metagenomes</taxon>
        <taxon>ecological metagenomes</taxon>
    </lineage>
</organism>
<dbReference type="AlphaFoldDB" id="X0ZQ43"/>
<gene>
    <name evidence="1" type="ORF">S01H4_05496</name>
</gene>
<dbReference type="EMBL" id="BART01001600">
    <property type="protein sequence ID" value="GAG71469.1"/>
    <property type="molecule type" value="Genomic_DNA"/>
</dbReference>
<dbReference type="GO" id="GO:0016799">
    <property type="term" value="F:hydrolase activity, hydrolyzing N-glycosyl compounds"/>
    <property type="evidence" value="ECO:0007669"/>
    <property type="project" value="InterPro"/>
</dbReference>
<name>X0ZQ43_9ZZZZ</name>
<proteinExistence type="predicted"/>
<dbReference type="Gene3D" id="3.90.245.10">
    <property type="entry name" value="Ribonucleoside hydrolase-like"/>
    <property type="match status" value="1"/>
</dbReference>
<accession>X0ZQ43</accession>
<evidence type="ECO:0000313" key="1">
    <source>
        <dbReference type="EMBL" id="GAG71469.1"/>
    </source>
</evidence>
<dbReference type="SUPFAM" id="SSF53590">
    <property type="entry name" value="Nucleoside hydrolase"/>
    <property type="match status" value="1"/>
</dbReference>
<comment type="caution">
    <text evidence="1">The sequence shown here is derived from an EMBL/GenBank/DDBJ whole genome shotgun (WGS) entry which is preliminary data.</text>
</comment>
<dbReference type="InterPro" id="IPR036452">
    <property type="entry name" value="Ribo_hydro-like"/>
</dbReference>
<sequence length="40" mass="4516">MRNLSSKKIPVILDTDIGEDIDDTWALGLLLKCPEFDVKL</sequence>